<dbReference type="SUPFAM" id="SSF141678">
    <property type="entry name" value="MAL13P1.257-like"/>
    <property type="match status" value="1"/>
</dbReference>
<evidence type="ECO:0000256" key="3">
    <source>
        <dbReference type="ARBA" id="ARBA00022833"/>
    </source>
</evidence>
<keyword evidence="3" id="KW-0862">Zinc</keyword>
<dbReference type="EMBL" id="HE573017">
    <property type="protein sequence ID" value="CCC46509.1"/>
    <property type="molecule type" value="Genomic_DNA"/>
</dbReference>
<dbReference type="PANTHER" id="PTHR12857">
    <property type="entry name" value="CXXC MOTIF CONTAINING ZINC BINDING PROTEIN"/>
    <property type="match status" value="1"/>
</dbReference>
<gene>
    <name evidence="4" type="ORF">TVY486_0101570</name>
</gene>
<evidence type="ECO:0000256" key="2">
    <source>
        <dbReference type="ARBA" id="ARBA00022723"/>
    </source>
</evidence>
<sequence length="160" mass="17532">MPLFSVRVSAETEGVTAIRPTRPRPWGLKVICDSCKEQSPHFVYVDEDEQCDSGGGGTRNTVFKCASCKTQISISIDTDSYGVYTPDEAQRNDGAAVLTLDVRGGTPVELEVDDRWVVSSEGETFDGVDLSTDWMEYDEKSATSVSVSNFTVSFARKRGK</sequence>
<accession>G0TRE5</accession>
<evidence type="ECO:0008006" key="5">
    <source>
        <dbReference type="Google" id="ProtNLM"/>
    </source>
</evidence>
<comment type="similarity">
    <text evidence="1">Belongs to the UPF0587 family.</text>
</comment>
<dbReference type="VEuPathDB" id="TriTrypDB:TvY486_0101570"/>
<protein>
    <recommendedName>
        <fullName evidence="5">DUF866 domain-containing protein</fullName>
    </recommendedName>
</protein>
<name>G0TRE5_TRYVY</name>
<reference evidence="4" key="1">
    <citation type="journal article" date="2012" name="Proc. Natl. Acad. Sci. U.S.A.">
        <title>Antigenic diversity is generated by distinct evolutionary mechanisms in African trypanosome species.</title>
        <authorList>
            <person name="Jackson A.P."/>
            <person name="Berry A."/>
            <person name="Aslett M."/>
            <person name="Allison H.C."/>
            <person name="Burton P."/>
            <person name="Vavrova-Anderson J."/>
            <person name="Brown R."/>
            <person name="Browne H."/>
            <person name="Corton N."/>
            <person name="Hauser H."/>
            <person name="Gamble J."/>
            <person name="Gilderthorp R."/>
            <person name="Marcello L."/>
            <person name="McQuillan J."/>
            <person name="Otto T.D."/>
            <person name="Quail M.A."/>
            <person name="Sanders M.J."/>
            <person name="van Tonder A."/>
            <person name="Ginger M.L."/>
            <person name="Field M.C."/>
            <person name="Barry J.D."/>
            <person name="Hertz-Fowler C."/>
            <person name="Berriman M."/>
        </authorList>
    </citation>
    <scope>NUCLEOTIDE SEQUENCE</scope>
    <source>
        <strain evidence="4">Y486</strain>
    </source>
</reference>
<dbReference type="InterPro" id="IPR008584">
    <property type="entry name" value="CXXC_Zn-binding_euk"/>
</dbReference>
<dbReference type="GO" id="GO:0008270">
    <property type="term" value="F:zinc ion binding"/>
    <property type="evidence" value="ECO:0007669"/>
    <property type="project" value="TreeGrafter"/>
</dbReference>
<keyword evidence="2" id="KW-0479">Metal-binding</keyword>
<evidence type="ECO:0000256" key="1">
    <source>
        <dbReference type="ARBA" id="ARBA00007818"/>
    </source>
</evidence>
<dbReference type="OMA" id="TAHFVWR"/>
<evidence type="ECO:0000313" key="4">
    <source>
        <dbReference type="EMBL" id="CCC46509.1"/>
    </source>
</evidence>
<dbReference type="PANTHER" id="PTHR12857:SF0">
    <property type="entry name" value="CXXC MOTIF CONTAINING ZINC BINDING PROTEIN"/>
    <property type="match status" value="1"/>
</dbReference>
<dbReference type="Pfam" id="PF05907">
    <property type="entry name" value="CXXC_Zn-b_euk"/>
    <property type="match status" value="1"/>
</dbReference>
<dbReference type="AlphaFoldDB" id="G0TRE5"/>
<organism evidence="4">
    <name type="scientific">Trypanosoma vivax (strain Y486)</name>
    <dbReference type="NCBI Taxonomy" id="1055687"/>
    <lineage>
        <taxon>Eukaryota</taxon>
        <taxon>Discoba</taxon>
        <taxon>Euglenozoa</taxon>
        <taxon>Kinetoplastea</taxon>
        <taxon>Metakinetoplastina</taxon>
        <taxon>Trypanosomatida</taxon>
        <taxon>Trypanosomatidae</taxon>
        <taxon>Trypanosoma</taxon>
        <taxon>Duttonella</taxon>
    </lineage>
</organism>
<proteinExistence type="inferred from homology"/>